<dbReference type="AlphaFoldDB" id="J3Z314"/>
<evidence type="ECO:0000313" key="2">
    <source>
        <dbReference type="Proteomes" id="UP000003936"/>
    </source>
</evidence>
<evidence type="ECO:0000313" key="1">
    <source>
        <dbReference type="EMBL" id="AFP84614.1"/>
    </source>
</evidence>
<dbReference type="HOGENOM" id="CLU_2865304_0_0_6"/>
<dbReference type="KEGG" id="sect:A359_02130"/>
<gene>
    <name evidence="1" type="ORF">A359_02130</name>
</gene>
<dbReference type="RefSeq" id="WP_014887912.1">
    <property type="nucleotide sequence ID" value="NC_018419.1"/>
</dbReference>
<keyword evidence="2" id="KW-1185">Reference proteome</keyword>
<dbReference type="EMBL" id="CP003546">
    <property type="protein sequence ID" value="AFP84614.1"/>
    <property type="molecule type" value="Genomic_DNA"/>
</dbReference>
<accession>J3Z314</accession>
<sequence>MQITIFYTSQYVHALTPAGKNVQHISADFFSHTRGVRTSEQRLLQVGRSRCSNRQVLATSLRLH</sequence>
<dbReference type="Proteomes" id="UP000003936">
    <property type="component" value="Chromosome"/>
</dbReference>
<name>J3Z314_9ENTR</name>
<proteinExistence type="predicted"/>
<protein>
    <submittedName>
        <fullName evidence="1">Uncharacterized protein</fullName>
    </submittedName>
</protein>
<organism evidence="1 2">
    <name type="scientific">secondary endosymbiont of Ctenarytaina eucalypti</name>
    <dbReference type="NCBI Taxonomy" id="1199245"/>
    <lineage>
        <taxon>Bacteria</taxon>
        <taxon>Pseudomonadati</taxon>
        <taxon>Pseudomonadota</taxon>
        <taxon>Gammaproteobacteria</taxon>
        <taxon>Enterobacterales</taxon>
        <taxon>Enterobacteriaceae</taxon>
        <taxon>aphid secondary symbionts</taxon>
    </lineage>
</organism>
<reference evidence="1 2" key="1">
    <citation type="journal article" date="2012" name="Mol. Biol. Evol.">
        <title>Genome reduction and co-evolution between the primary and secondary bacterial symbionts of psyllids.</title>
        <authorList>
            <person name="Sloan D.B."/>
            <person name="Moran N.A."/>
        </authorList>
    </citation>
    <scope>NUCLEOTIDE SEQUENCE [LARGE SCALE GENOMIC DNA]</scope>
    <source>
        <strain evidence="1">Ceuc_S</strain>
    </source>
</reference>